<dbReference type="Proteomes" id="UP000005753">
    <property type="component" value="Chromosome"/>
</dbReference>
<reference evidence="7 8" key="1">
    <citation type="submission" date="2010-08" db="EMBL/GenBank/DDBJ databases">
        <authorList>
            <consortium name="US DOE Joint Genome Institute (JGI-PGF)"/>
            <person name="Lucas S."/>
            <person name="Copeland A."/>
            <person name="Lapidus A."/>
            <person name="Cheng J.-F."/>
            <person name="Bruce D."/>
            <person name="Goodwin L."/>
            <person name="Pitluck S."/>
            <person name="Land M.L."/>
            <person name="Hauser L."/>
            <person name="Chang Y.-J."/>
            <person name="Anderson I.J."/>
            <person name="Johnson E."/>
            <person name="Mulhopadhyay B."/>
            <person name="Kyrpides N."/>
            <person name="Woyke T.J."/>
        </authorList>
    </citation>
    <scope>NUCLEOTIDE SEQUENCE [LARGE SCALE GENOMIC DNA]</scope>
    <source>
        <strain evidence="7 8">6</strain>
    </source>
</reference>
<dbReference type="InterPro" id="IPR000994">
    <property type="entry name" value="Pept_M24"/>
</dbReference>
<evidence type="ECO:0000256" key="3">
    <source>
        <dbReference type="ARBA" id="ARBA00022801"/>
    </source>
</evidence>
<dbReference type="SUPFAM" id="SSF53092">
    <property type="entry name" value="Creatinase/prolidase N-terminal domain"/>
    <property type="match status" value="1"/>
</dbReference>
<evidence type="ECO:0000259" key="5">
    <source>
        <dbReference type="Pfam" id="PF01321"/>
    </source>
</evidence>
<evidence type="ECO:0000313" key="7">
    <source>
        <dbReference type="EMBL" id="EIM56104.1"/>
    </source>
</evidence>
<keyword evidence="7" id="KW-0645">Protease</keyword>
<dbReference type="InterPro" id="IPR036005">
    <property type="entry name" value="Creatinase/aminopeptidase-like"/>
</dbReference>
<dbReference type="Pfam" id="PF01321">
    <property type="entry name" value="Creatinase_N"/>
    <property type="match status" value="1"/>
</dbReference>
<evidence type="ECO:0000259" key="6">
    <source>
        <dbReference type="Pfam" id="PF16188"/>
    </source>
</evidence>
<evidence type="ECO:0000313" key="8">
    <source>
        <dbReference type="Proteomes" id="UP000005753"/>
    </source>
</evidence>
<dbReference type="eggNOG" id="COG0006">
    <property type="taxonomic scope" value="Bacteria"/>
</dbReference>
<dbReference type="EMBL" id="CM001487">
    <property type="protein sequence ID" value="EIM56104.1"/>
    <property type="molecule type" value="Genomic_DNA"/>
</dbReference>
<sequence length="611" mass="68248">MDKGLIRDRLEKLREDMRQSSVDVCLITSSDYHASEYVGEFFKTSVFFSGCTSDNVTLLVSQEEARLWTDGRYFISAEAELEGTGIVLMKSGEKDVQTVSAYLEEVLAGGKTLGFDGRCVTASAGKKYQKIACECGSGVKSDYTPEERIWDGRPAMASHPVMVLPEELTGESYASKAARVRKEMKKSGAGYLVISRLDDIMWLLNIRGADIACNPVALSYLAFGLDEVVLFIQESECTLEFRKYAGENGIELRPYDEIFSYLGRKRFTETVLVDEESVSDAVLGTLEAQETEGVELIRKKSPIPAMKAVKNAVELKHLREVYVADSVAVCRFIYKIKTAMDAMRRAAGETQRLTEITAAEEIDALRREIPGYLDLSFETISAYNANAAMAHYQATEEKCAALEPEGFLLVDSGGQYLGGTTDVTRTIVLGELTREMIEDFTLVAVANLRLLYAKFPYGCSGINLDTYARAPFWEKGKNFNHGTGHGIGYILNVHEGPQNIRWRAGSNSDLTAFEPGMITSDEPGIYIEGKYGIRTETITECVEAETNEYGRFLRFEPLTFAPIDLDAIDSACMEPADIERLNRYHRQVWEVISPYLEGEEKEWLKEATREI</sequence>
<dbReference type="AlphaFoldDB" id="I5AQN1"/>
<dbReference type="STRING" id="633697.EubceDRAFT1_0244"/>
<dbReference type="GO" id="GO:0005737">
    <property type="term" value="C:cytoplasm"/>
    <property type="evidence" value="ECO:0007669"/>
    <property type="project" value="UniProtKB-ARBA"/>
</dbReference>
<keyword evidence="7" id="KW-0031">Aminopeptidase</keyword>
<comment type="similarity">
    <text evidence="1">Belongs to the peptidase M24B family.</text>
</comment>
<dbReference type="PANTHER" id="PTHR43763">
    <property type="entry name" value="XAA-PRO AMINOPEPTIDASE 1"/>
    <property type="match status" value="1"/>
</dbReference>
<keyword evidence="3" id="KW-0378">Hydrolase</keyword>
<proteinExistence type="inferred from homology"/>
<evidence type="ECO:0000259" key="4">
    <source>
        <dbReference type="Pfam" id="PF00557"/>
    </source>
</evidence>
<dbReference type="Gene3D" id="3.90.230.10">
    <property type="entry name" value="Creatinase/methionine aminopeptidase superfamily"/>
    <property type="match status" value="1"/>
</dbReference>
<dbReference type="Pfam" id="PF16188">
    <property type="entry name" value="Peptidase_M24_C"/>
    <property type="match status" value="1"/>
</dbReference>
<protein>
    <submittedName>
        <fullName evidence="7">Xaa-Pro aminopeptidase</fullName>
    </submittedName>
</protein>
<name>I5AQN1_EUBC6</name>
<evidence type="ECO:0000256" key="1">
    <source>
        <dbReference type="ARBA" id="ARBA00008766"/>
    </source>
</evidence>
<feature type="domain" description="Peptidase M24 C-terminal" evidence="6">
    <location>
        <begin position="552"/>
        <end position="611"/>
    </location>
</feature>
<dbReference type="InterPro" id="IPR050422">
    <property type="entry name" value="X-Pro_aminopeptidase_P"/>
</dbReference>
<accession>I5AQN1</accession>
<dbReference type="FunFam" id="3.90.230.10:FF:000009">
    <property type="entry name" value="xaa-Pro aminopeptidase 2"/>
    <property type="match status" value="1"/>
</dbReference>
<dbReference type="InterPro" id="IPR029149">
    <property type="entry name" value="Creatin/AminoP/Spt16_N"/>
</dbReference>
<feature type="domain" description="Creatinase N-terminal" evidence="5">
    <location>
        <begin position="9"/>
        <end position="133"/>
    </location>
</feature>
<organism evidence="7 8">
    <name type="scientific">Eubacterium cellulosolvens (strain ATCC 43171 / JCM 9499 / 6)</name>
    <name type="common">Cillobacterium cellulosolvens</name>
    <dbReference type="NCBI Taxonomy" id="633697"/>
    <lineage>
        <taxon>Bacteria</taxon>
        <taxon>Bacillati</taxon>
        <taxon>Bacillota</taxon>
        <taxon>Clostridia</taxon>
        <taxon>Eubacteriales</taxon>
        <taxon>Eubacteriaceae</taxon>
        <taxon>Eubacterium</taxon>
    </lineage>
</organism>
<dbReference type="SUPFAM" id="SSF55920">
    <property type="entry name" value="Creatinase/aminopeptidase"/>
    <property type="match status" value="1"/>
</dbReference>
<dbReference type="Gene3D" id="3.40.350.10">
    <property type="entry name" value="Creatinase/prolidase N-terminal domain"/>
    <property type="match status" value="2"/>
</dbReference>
<evidence type="ECO:0000256" key="2">
    <source>
        <dbReference type="ARBA" id="ARBA00022723"/>
    </source>
</evidence>
<dbReference type="InterPro" id="IPR032416">
    <property type="entry name" value="Peptidase_M24_C"/>
</dbReference>
<reference evidence="7 8" key="2">
    <citation type="submission" date="2012-02" db="EMBL/GenBank/DDBJ databases">
        <title>Improved High-Quality Draft sequence of Eubacterium cellulosolvens 6.</title>
        <authorList>
            <consortium name="US DOE Joint Genome Institute"/>
            <person name="Lucas S."/>
            <person name="Han J."/>
            <person name="Lapidus A."/>
            <person name="Cheng J.-F."/>
            <person name="Goodwin L."/>
            <person name="Pitluck S."/>
            <person name="Peters L."/>
            <person name="Mikhailova N."/>
            <person name="Gu W."/>
            <person name="Detter J.C."/>
            <person name="Han C."/>
            <person name="Tapia R."/>
            <person name="Land M."/>
            <person name="Hauser L."/>
            <person name="Kyrpides N."/>
            <person name="Ivanova N."/>
            <person name="Pagani I."/>
            <person name="Johnson E."/>
            <person name="Mukhopadhyay B."/>
            <person name="Anderson I."/>
            <person name="Woyke T."/>
        </authorList>
    </citation>
    <scope>NUCLEOTIDE SEQUENCE [LARGE SCALE GENOMIC DNA]</scope>
    <source>
        <strain evidence="7 8">6</strain>
    </source>
</reference>
<dbReference type="OrthoDB" id="9806388at2"/>
<dbReference type="InterPro" id="IPR033740">
    <property type="entry name" value="Pept_M24B"/>
</dbReference>
<dbReference type="InterPro" id="IPR000587">
    <property type="entry name" value="Creatinase_N"/>
</dbReference>
<keyword evidence="8" id="KW-1185">Reference proteome</keyword>
<gene>
    <name evidence="7" type="ORF">EubceDRAFT1_0244</name>
</gene>
<dbReference type="Pfam" id="PF16189">
    <property type="entry name" value="Creatinase_N_2"/>
    <property type="match status" value="1"/>
</dbReference>
<dbReference type="HOGENOM" id="CLU_011781_2_4_9"/>
<dbReference type="PANTHER" id="PTHR43763:SF6">
    <property type="entry name" value="XAA-PRO AMINOPEPTIDASE 1"/>
    <property type="match status" value="1"/>
</dbReference>
<dbReference type="GO" id="GO:0046872">
    <property type="term" value="F:metal ion binding"/>
    <property type="evidence" value="ECO:0007669"/>
    <property type="project" value="UniProtKB-KW"/>
</dbReference>
<dbReference type="Pfam" id="PF00557">
    <property type="entry name" value="Peptidase_M24"/>
    <property type="match status" value="1"/>
</dbReference>
<dbReference type="GO" id="GO:0070006">
    <property type="term" value="F:metalloaminopeptidase activity"/>
    <property type="evidence" value="ECO:0007669"/>
    <property type="project" value="InterPro"/>
</dbReference>
<feature type="domain" description="Peptidase M24" evidence="4">
    <location>
        <begin position="326"/>
        <end position="537"/>
    </location>
</feature>
<keyword evidence="2" id="KW-0479">Metal-binding</keyword>
<dbReference type="CDD" id="cd01085">
    <property type="entry name" value="APP"/>
    <property type="match status" value="1"/>
</dbReference>